<feature type="binding site" evidence="8">
    <location>
        <position position="182"/>
    </location>
    <ligand>
        <name>substrate</name>
    </ligand>
</feature>
<feature type="binding site" evidence="8">
    <location>
        <position position="117"/>
    </location>
    <ligand>
        <name>Fe cation</name>
        <dbReference type="ChEBI" id="CHEBI:24875"/>
    </ligand>
</feature>
<feature type="binding site" evidence="8">
    <location>
        <position position="275"/>
    </location>
    <ligand>
        <name>substrate</name>
    </ligand>
</feature>
<dbReference type="InterPro" id="IPR043129">
    <property type="entry name" value="ATPase_NBD"/>
</dbReference>
<evidence type="ECO:0000313" key="11">
    <source>
        <dbReference type="Proteomes" id="UP000176420"/>
    </source>
</evidence>
<name>A0A1G2BDK6_9BACT</name>
<keyword evidence="2 8" id="KW-0808">Transferase</keyword>
<feature type="binding site" evidence="8">
    <location>
        <position position="169"/>
    </location>
    <ligand>
        <name>substrate</name>
    </ligand>
</feature>
<dbReference type="HAMAP" id="MF_01445">
    <property type="entry name" value="TsaD"/>
    <property type="match status" value="1"/>
</dbReference>
<dbReference type="CDD" id="cd24133">
    <property type="entry name" value="ASKHA_NBD_TsaD_bac"/>
    <property type="match status" value="1"/>
</dbReference>
<evidence type="ECO:0000256" key="7">
    <source>
        <dbReference type="ARBA" id="ARBA00048117"/>
    </source>
</evidence>
<dbReference type="InterPro" id="IPR000905">
    <property type="entry name" value="Gcp-like_dom"/>
</dbReference>
<feature type="domain" description="Gcp-like" evidence="9">
    <location>
        <begin position="27"/>
        <end position="311"/>
    </location>
</feature>
<dbReference type="PRINTS" id="PR00789">
    <property type="entry name" value="OSIALOPTASE"/>
</dbReference>
<keyword evidence="4 8" id="KW-0479">Metal-binding</keyword>
<dbReference type="InterPro" id="IPR022450">
    <property type="entry name" value="TsaD"/>
</dbReference>
<dbReference type="Proteomes" id="UP000176420">
    <property type="component" value="Unassembled WGS sequence"/>
</dbReference>
<evidence type="ECO:0000256" key="3">
    <source>
        <dbReference type="ARBA" id="ARBA00022694"/>
    </source>
</evidence>
<dbReference type="SUPFAM" id="SSF53067">
    <property type="entry name" value="Actin-like ATPase domain"/>
    <property type="match status" value="2"/>
</dbReference>
<dbReference type="PROSITE" id="PS01016">
    <property type="entry name" value="GLYCOPROTEASE"/>
    <property type="match status" value="1"/>
</dbReference>
<dbReference type="PANTHER" id="PTHR11735">
    <property type="entry name" value="TRNA N6-ADENOSINE THREONYLCARBAMOYLTRANSFERASE"/>
    <property type="match status" value="1"/>
</dbReference>
<accession>A0A1G2BDK6</accession>
<feature type="binding site" evidence="8">
    <location>
        <position position="305"/>
    </location>
    <ligand>
        <name>Fe cation</name>
        <dbReference type="ChEBI" id="CHEBI:24875"/>
    </ligand>
</feature>
<evidence type="ECO:0000256" key="8">
    <source>
        <dbReference type="HAMAP-Rule" id="MF_01445"/>
    </source>
</evidence>
<dbReference type="Pfam" id="PF00814">
    <property type="entry name" value="TsaD"/>
    <property type="match status" value="1"/>
</dbReference>
<gene>
    <name evidence="8" type="primary">tsaD</name>
    <name evidence="10" type="ORF">A2319_01030</name>
</gene>
<evidence type="ECO:0000256" key="1">
    <source>
        <dbReference type="ARBA" id="ARBA00022490"/>
    </source>
</evidence>
<keyword evidence="5 8" id="KW-0408">Iron</keyword>
<dbReference type="AlphaFoldDB" id="A0A1G2BDK6"/>
<keyword evidence="1 8" id="KW-0963">Cytoplasm</keyword>
<comment type="caution">
    <text evidence="10">The sequence shown here is derived from an EMBL/GenBank/DDBJ whole genome shotgun (WGS) entry which is preliminary data.</text>
</comment>
<dbReference type="EC" id="2.3.1.234" evidence="8"/>
<reference evidence="10 11" key="1">
    <citation type="journal article" date="2016" name="Nat. Commun.">
        <title>Thousands of microbial genomes shed light on interconnected biogeochemical processes in an aquifer system.</title>
        <authorList>
            <person name="Anantharaman K."/>
            <person name="Brown C.T."/>
            <person name="Hug L.A."/>
            <person name="Sharon I."/>
            <person name="Castelle C.J."/>
            <person name="Probst A.J."/>
            <person name="Thomas B.C."/>
            <person name="Singh A."/>
            <person name="Wilkins M.J."/>
            <person name="Karaoz U."/>
            <person name="Brodie E.L."/>
            <person name="Williams K.H."/>
            <person name="Hubbard S.S."/>
            <person name="Banfield J.F."/>
        </authorList>
    </citation>
    <scope>NUCLEOTIDE SEQUENCE [LARGE SCALE GENOMIC DNA]</scope>
</reference>
<evidence type="ECO:0000259" key="9">
    <source>
        <dbReference type="Pfam" id="PF00814"/>
    </source>
</evidence>
<comment type="catalytic activity">
    <reaction evidence="7 8">
        <text>L-threonylcarbamoyladenylate + adenosine(37) in tRNA = N(6)-L-threonylcarbamoyladenosine(37) in tRNA + AMP + H(+)</text>
        <dbReference type="Rhea" id="RHEA:37059"/>
        <dbReference type="Rhea" id="RHEA-COMP:10162"/>
        <dbReference type="Rhea" id="RHEA-COMP:10163"/>
        <dbReference type="ChEBI" id="CHEBI:15378"/>
        <dbReference type="ChEBI" id="CHEBI:73682"/>
        <dbReference type="ChEBI" id="CHEBI:74411"/>
        <dbReference type="ChEBI" id="CHEBI:74418"/>
        <dbReference type="ChEBI" id="CHEBI:456215"/>
        <dbReference type="EC" id="2.3.1.234"/>
    </reaction>
</comment>
<feature type="binding site" evidence="8">
    <location>
        <position position="113"/>
    </location>
    <ligand>
        <name>Fe cation</name>
        <dbReference type="ChEBI" id="CHEBI:24875"/>
    </ligand>
</feature>
<dbReference type="InterPro" id="IPR017860">
    <property type="entry name" value="Peptidase_M22_CS"/>
</dbReference>
<dbReference type="InterPro" id="IPR017861">
    <property type="entry name" value="KAE1/TsaD"/>
</dbReference>
<comment type="subcellular location">
    <subcellularLocation>
        <location evidence="8">Cytoplasm</location>
    </subcellularLocation>
</comment>
<dbReference type="EMBL" id="MHKI01000010">
    <property type="protein sequence ID" value="OGY87212.1"/>
    <property type="molecule type" value="Genomic_DNA"/>
</dbReference>
<sequence>MNILGIETSCDDTGVAIVSAQTDGSFKILANIIKSQDHTKTKGVVPEVAARHHAQAIMPALDEALSTAGLTKTDLDCVAVTYGPGLVACLLVGVEAAKTVAVMLNLPMVAVNHMEAHIASTFIEHPHLKFPAVALLASGGHTMLVGMHDFQNFHLIGTTKDDAAGEAFDKVARMLDLPYPGGPAISLLAEQGDRLQYNFPKPMLNSDDFNFSFAGLKTSVLYHIRDHQPLSFQDRADVAASFQESVIEVLVSKTWQAAKLHHAQTVILGGGVSANKALQLRLKMVLQETLPQTQLIIPSPGLFTDNGAMIAVAAAVRALKKDFDNWENIKVDPRLKIAN</sequence>
<dbReference type="GO" id="GO:0061711">
    <property type="term" value="F:tRNA N(6)-L-threonylcarbamoyladenine synthase activity"/>
    <property type="evidence" value="ECO:0007669"/>
    <property type="project" value="UniProtKB-EC"/>
</dbReference>
<evidence type="ECO:0000256" key="2">
    <source>
        <dbReference type="ARBA" id="ARBA00022679"/>
    </source>
</evidence>
<evidence type="ECO:0000256" key="4">
    <source>
        <dbReference type="ARBA" id="ARBA00022723"/>
    </source>
</evidence>
<feature type="binding site" evidence="8">
    <location>
        <begin position="136"/>
        <end position="140"/>
    </location>
    <ligand>
        <name>substrate</name>
    </ligand>
</feature>
<organism evidence="10 11">
    <name type="scientific">Candidatus Kerfeldbacteria bacterium RIFOXYB2_FULL_38_14</name>
    <dbReference type="NCBI Taxonomy" id="1798547"/>
    <lineage>
        <taxon>Bacteria</taxon>
        <taxon>Candidatus Kerfeldiibacteriota</taxon>
    </lineage>
</organism>
<comment type="similarity">
    <text evidence="8">Belongs to the KAE1 / TsaD family.</text>
</comment>
<dbReference type="FunFam" id="3.30.420.40:FF:000040">
    <property type="entry name" value="tRNA N6-adenosine threonylcarbamoyltransferase"/>
    <property type="match status" value="1"/>
</dbReference>
<dbReference type="NCBIfam" id="TIGR00329">
    <property type="entry name" value="gcp_kae1"/>
    <property type="match status" value="1"/>
</dbReference>
<keyword evidence="6 8" id="KW-0012">Acyltransferase</keyword>
<evidence type="ECO:0000313" key="10">
    <source>
        <dbReference type="EMBL" id="OGY87212.1"/>
    </source>
</evidence>
<dbReference type="GO" id="GO:0002949">
    <property type="term" value="P:tRNA threonylcarbamoyladenosine modification"/>
    <property type="evidence" value="ECO:0007669"/>
    <property type="project" value="UniProtKB-UniRule"/>
</dbReference>
<comment type="caution">
    <text evidence="8">Lacks conserved residue(s) required for the propagation of feature annotation.</text>
</comment>
<dbReference type="Gene3D" id="3.30.420.40">
    <property type="match status" value="2"/>
</dbReference>
<dbReference type="PANTHER" id="PTHR11735:SF6">
    <property type="entry name" value="TRNA N6-ADENOSINE THREONYLCARBAMOYLTRANSFERASE, MITOCHONDRIAL"/>
    <property type="match status" value="1"/>
</dbReference>
<comment type="function">
    <text evidence="8">Required for the formation of a threonylcarbamoyl group on adenosine at position 37 (t(6)A37) in tRNAs that read codons beginning with adenine. Is involved in the transfer of the threonylcarbamoyl moiety of threonylcarbamoyl-AMP (TC-AMP) to the N6 group of A37, together with TsaE and TsaB. TsaD likely plays a direct catalytic role in this reaction.</text>
</comment>
<evidence type="ECO:0000256" key="6">
    <source>
        <dbReference type="ARBA" id="ARBA00023315"/>
    </source>
</evidence>
<dbReference type="GO" id="GO:0005737">
    <property type="term" value="C:cytoplasm"/>
    <property type="evidence" value="ECO:0007669"/>
    <property type="project" value="UniProtKB-SubCell"/>
</dbReference>
<dbReference type="NCBIfam" id="TIGR03723">
    <property type="entry name" value="T6A_TsaD_YgjD"/>
    <property type="match status" value="1"/>
</dbReference>
<comment type="cofactor">
    <cofactor evidence="8">
        <name>Fe(2+)</name>
        <dbReference type="ChEBI" id="CHEBI:29033"/>
    </cofactor>
    <text evidence="8">Binds 1 Fe(2+) ion per subunit.</text>
</comment>
<dbReference type="GO" id="GO:0005506">
    <property type="term" value="F:iron ion binding"/>
    <property type="evidence" value="ECO:0007669"/>
    <property type="project" value="UniProtKB-UniRule"/>
</dbReference>
<keyword evidence="3 8" id="KW-0819">tRNA processing</keyword>
<proteinExistence type="inferred from homology"/>
<protein>
    <recommendedName>
        <fullName evidence="8">tRNA N6-adenosine threonylcarbamoyltransferase</fullName>
        <ecNumber evidence="8">2.3.1.234</ecNumber>
    </recommendedName>
    <alternativeName>
        <fullName evidence="8">N6-L-threonylcarbamoyladenine synthase</fullName>
        <shortName evidence="8">t(6)A synthase</shortName>
    </alternativeName>
    <alternativeName>
        <fullName evidence="8">t(6)A37 threonylcarbamoyladenosine biosynthesis protein TsaD</fullName>
    </alternativeName>
    <alternativeName>
        <fullName evidence="8">tRNA threonylcarbamoyladenosine biosynthesis protein TsaD</fullName>
    </alternativeName>
</protein>
<evidence type="ECO:0000256" key="5">
    <source>
        <dbReference type="ARBA" id="ARBA00023004"/>
    </source>
</evidence>